<dbReference type="Proteomes" id="UP000182658">
    <property type="component" value="Unassembled WGS sequence"/>
</dbReference>
<keyword evidence="3" id="KW-1185">Reference proteome</keyword>
<dbReference type="OrthoDB" id="447346at2759"/>
<evidence type="ECO:0000313" key="2">
    <source>
        <dbReference type="EMBL" id="OIW29002.1"/>
    </source>
</evidence>
<sequence length="147" mass="15692">MSSEAQPEKPSMIGQIWWLEVPCKSVPRAAAFYSAVLGWKCPDPEKGNPAPAPGIETAHPFNCGMLRGAFSKMASEDDIASVADSGNQGRMPVLATYLVQTIDETLAKVEEAGGKVHVPKTEIGGNLGFFARFIDTEGNLQGIWAAN</sequence>
<evidence type="ECO:0000313" key="3">
    <source>
        <dbReference type="Proteomes" id="UP000182658"/>
    </source>
</evidence>
<dbReference type="Pfam" id="PF00903">
    <property type="entry name" value="Glyoxalase"/>
    <property type="match status" value="1"/>
</dbReference>
<protein>
    <recommendedName>
        <fullName evidence="1">Glyoxalase/fosfomycin resistance/dioxygenase domain-containing protein</fullName>
    </recommendedName>
</protein>
<organism evidence="2 3">
    <name type="scientific">Coniochaeta ligniaria NRRL 30616</name>
    <dbReference type="NCBI Taxonomy" id="1408157"/>
    <lineage>
        <taxon>Eukaryota</taxon>
        <taxon>Fungi</taxon>
        <taxon>Dikarya</taxon>
        <taxon>Ascomycota</taxon>
        <taxon>Pezizomycotina</taxon>
        <taxon>Sordariomycetes</taxon>
        <taxon>Sordariomycetidae</taxon>
        <taxon>Coniochaetales</taxon>
        <taxon>Coniochaetaceae</taxon>
        <taxon>Coniochaeta</taxon>
    </lineage>
</organism>
<accession>A0A1J7JMR2</accession>
<dbReference type="SUPFAM" id="SSF54593">
    <property type="entry name" value="Glyoxalase/Bleomycin resistance protein/Dihydroxybiphenyl dioxygenase"/>
    <property type="match status" value="1"/>
</dbReference>
<reference evidence="2 3" key="1">
    <citation type="submission" date="2016-10" db="EMBL/GenBank/DDBJ databases">
        <title>Draft genome sequence of Coniochaeta ligniaria NRRL30616, a lignocellulolytic fungus for bioabatement of inhibitors in plant biomass hydrolysates.</title>
        <authorList>
            <consortium name="DOE Joint Genome Institute"/>
            <person name="Jimenez D.J."/>
            <person name="Hector R.E."/>
            <person name="Riley R."/>
            <person name="Sun H."/>
            <person name="Grigoriev I.V."/>
            <person name="Van Elsas J.D."/>
            <person name="Nichols N.N."/>
        </authorList>
    </citation>
    <scope>NUCLEOTIDE SEQUENCE [LARGE SCALE GENOMIC DNA]</scope>
    <source>
        <strain evidence="2 3">NRRL 30616</strain>
    </source>
</reference>
<dbReference type="EMBL" id="KV875098">
    <property type="protein sequence ID" value="OIW29002.1"/>
    <property type="molecule type" value="Genomic_DNA"/>
</dbReference>
<dbReference type="AlphaFoldDB" id="A0A1J7JMR2"/>
<dbReference type="InterPro" id="IPR052164">
    <property type="entry name" value="Anthracycline_SecMetBiosynth"/>
</dbReference>
<dbReference type="Gene3D" id="3.10.180.10">
    <property type="entry name" value="2,3-Dihydroxybiphenyl 1,2-Dioxygenase, domain 1"/>
    <property type="match status" value="1"/>
</dbReference>
<dbReference type="PANTHER" id="PTHR33993">
    <property type="entry name" value="GLYOXALASE-RELATED"/>
    <property type="match status" value="1"/>
</dbReference>
<proteinExistence type="predicted"/>
<feature type="domain" description="Glyoxalase/fosfomycin resistance/dioxygenase" evidence="1">
    <location>
        <begin position="18"/>
        <end position="140"/>
    </location>
</feature>
<evidence type="ECO:0000259" key="1">
    <source>
        <dbReference type="Pfam" id="PF00903"/>
    </source>
</evidence>
<dbReference type="InParanoid" id="A0A1J7JMR2"/>
<dbReference type="InterPro" id="IPR004360">
    <property type="entry name" value="Glyas_Fos-R_dOase_dom"/>
</dbReference>
<gene>
    <name evidence="2" type="ORF">CONLIGDRAFT_633213</name>
</gene>
<name>A0A1J7JMR2_9PEZI</name>
<dbReference type="InterPro" id="IPR029068">
    <property type="entry name" value="Glyas_Bleomycin-R_OHBP_Dase"/>
</dbReference>
<dbReference type="CDD" id="cd07247">
    <property type="entry name" value="SgaA_N_like"/>
    <property type="match status" value="1"/>
</dbReference>